<dbReference type="FunFam" id="2.40.33.10:FF:000001">
    <property type="entry name" value="Pyruvate kinase"/>
    <property type="match status" value="1"/>
</dbReference>
<comment type="catalytic activity">
    <reaction evidence="17">
        <text>pyruvate + ATP = phosphoenolpyruvate + ADP + H(+)</text>
        <dbReference type="Rhea" id="RHEA:18157"/>
        <dbReference type="ChEBI" id="CHEBI:15361"/>
        <dbReference type="ChEBI" id="CHEBI:15378"/>
        <dbReference type="ChEBI" id="CHEBI:30616"/>
        <dbReference type="ChEBI" id="CHEBI:58702"/>
        <dbReference type="ChEBI" id="CHEBI:456216"/>
        <dbReference type="EC" id="2.7.1.40"/>
    </reaction>
</comment>
<dbReference type="Proteomes" id="UP000789325">
    <property type="component" value="Unassembled WGS sequence"/>
</dbReference>
<feature type="domain" description="Pyruvate kinase barrel" evidence="18">
    <location>
        <begin position="3"/>
        <end position="325"/>
    </location>
</feature>
<dbReference type="InterPro" id="IPR015793">
    <property type="entry name" value="Pyrv_Knase_brl"/>
</dbReference>
<protein>
    <recommendedName>
        <fullName evidence="7 16">Pyruvate kinase</fullName>
        <ecNumber evidence="6 16">2.7.1.40</ecNumber>
    </recommendedName>
</protein>
<dbReference type="InterPro" id="IPR011037">
    <property type="entry name" value="Pyrv_Knase-like_insert_dom_sf"/>
</dbReference>
<keyword evidence="9" id="KW-0479">Metal-binding</keyword>
<reference evidence="20" key="2">
    <citation type="journal article" date="2021" name="PeerJ">
        <title>Extensive microbial diversity within the chicken gut microbiome revealed by metagenomics and culture.</title>
        <authorList>
            <person name="Gilroy R."/>
            <person name="Ravi A."/>
            <person name="Getino M."/>
            <person name="Pursley I."/>
            <person name="Horton D.L."/>
            <person name="Alikhan N.F."/>
            <person name="Baker D."/>
            <person name="Gharbi K."/>
            <person name="Hall N."/>
            <person name="Watson M."/>
            <person name="Adriaenssens E.M."/>
            <person name="Foster-Nyarko E."/>
            <person name="Jarju S."/>
            <person name="Secka A."/>
            <person name="Antonio M."/>
            <person name="Oren A."/>
            <person name="Chaudhuri R.R."/>
            <person name="La Ragione R."/>
            <person name="Hildebrand F."/>
            <person name="Pallen M.J."/>
        </authorList>
    </citation>
    <scope>NUCLEOTIDE SEQUENCE</scope>
    <source>
        <strain evidence="20">USAMLcec12-2067</strain>
    </source>
</reference>
<evidence type="ECO:0000256" key="1">
    <source>
        <dbReference type="ARBA" id="ARBA00001946"/>
    </source>
</evidence>
<dbReference type="NCBIfam" id="NF004491">
    <property type="entry name" value="PRK05826.1"/>
    <property type="match status" value="1"/>
</dbReference>
<dbReference type="EMBL" id="DYZL01000187">
    <property type="protein sequence ID" value="HJH43907.1"/>
    <property type="molecule type" value="Genomic_DNA"/>
</dbReference>
<dbReference type="GO" id="GO:0016301">
    <property type="term" value="F:kinase activity"/>
    <property type="evidence" value="ECO:0007669"/>
    <property type="project" value="UniProtKB-KW"/>
</dbReference>
<dbReference type="GO" id="GO:0000287">
    <property type="term" value="F:magnesium ion binding"/>
    <property type="evidence" value="ECO:0007669"/>
    <property type="project" value="UniProtKB-UniRule"/>
</dbReference>
<evidence type="ECO:0000313" key="20">
    <source>
        <dbReference type="EMBL" id="HJH43907.1"/>
    </source>
</evidence>
<dbReference type="GO" id="GO:0004743">
    <property type="term" value="F:pyruvate kinase activity"/>
    <property type="evidence" value="ECO:0007669"/>
    <property type="project" value="UniProtKB-UniRule"/>
</dbReference>
<comment type="cofactor">
    <cofactor evidence="2">
        <name>K(+)</name>
        <dbReference type="ChEBI" id="CHEBI:29103"/>
    </cofactor>
</comment>
<comment type="caution">
    <text evidence="21">The sequence shown here is derived from an EMBL/GenBank/DDBJ whole genome shotgun (WGS) entry which is preliminary data.</text>
</comment>
<reference evidence="21 22" key="1">
    <citation type="journal article" date="2018" name="Int. J. Syst. Evol. Microbiol.">
        <title>Rubneribacter badeniensis gen. nov., sp. nov. and Enteroscipio rubneri gen. nov., sp. nov., new members of the Eggerthellaceae isolated from human faeces.</title>
        <authorList>
            <person name="Danylec N."/>
            <person name="Gobl A."/>
            <person name="Stoll D.A."/>
            <person name="Hetzer B."/>
            <person name="Kulling S.E."/>
            <person name="Huch M."/>
        </authorList>
    </citation>
    <scope>NUCLEOTIDE SEQUENCE [LARGE SCALE GENOMIC DNA]</scope>
    <source>
        <strain evidence="21 22">ResAG-85</strain>
    </source>
</reference>
<evidence type="ECO:0000256" key="3">
    <source>
        <dbReference type="ARBA" id="ARBA00004997"/>
    </source>
</evidence>
<evidence type="ECO:0000256" key="7">
    <source>
        <dbReference type="ARBA" id="ARBA00018587"/>
    </source>
</evidence>
<dbReference type="Pfam" id="PF00224">
    <property type="entry name" value="PK"/>
    <property type="match status" value="1"/>
</dbReference>
<evidence type="ECO:0000256" key="10">
    <source>
        <dbReference type="ARBA" id="ARBA00022741"/>
    </source>
</evidence>
<keyword evidence="8 17" id="KW-0808">Transferase</keyword>
<evidence type="ECO:0000259" key="18">
    <source>
        <dbReference type="Pfam" id="PF00224"/>
    </source>
</evidence>
<evidence type="ECO:0000256" key="13">
    <source>
        <dbReference type="ARBA" id="ARBA00022842"/>
    </source>
</evidence>
<evidence type="ECO:0000256" key="6">
    <source>
        <dbReference type="ARBA" id="ARBA00012142"/>
    </source>
</evidence>
<dbReference type="PRINTS" id="PR01050">
    <property type="entry name" value="PYRUVTKNASE"/>
</dbReference>
<dbReference type="SUPFAM" id="SSF52935">
    <property type="entry name" value="PK C-terminal domain-like"/>
    <property type="match status" value="1"/>
</dbReference>
<reference evidence="20" key="3">
    <citation type="submission" date="2021-09" db="EMBL/GenBank/DDBJ databases">
        <authorList>
            <person name="Gilroy R."/>
        </authorList>
    </citation>
    <scope>NUCLEOTIDE SEQUENCE</scope>
    <source>
        <strain evidence="20">USAMLcec12-2067</strain>
    </source>
</reference>
<dbReference type="Proteomes" id="UP000236488">
    <property type="component" value="Unassembled WGS sequence"/>
</dbReference>
<dbReference type="Pfam" id="PF02887">
    <property type="entry name" value="PK_C"/>
    <property type="match status" value="1"/>
</dbReference>
<evidence type="ECO:0000256" key="4">
    <source>
        <dbReference type="ARBA" id="ARBA00008663"/>
    </source>
</evidence>
<evidence type="ECO:0000256" key="14">
    <source>
        <dbReference type="ARBA" id="ARBA00023152"/>
    </source>
</evidence>
<comment type="pathway">
    <text evidence="3 17">Carbohydrate degradation; glycolysis; pyruvate from D-glyceraldehyde 3-phosphate: step 5/5.</text>
</comment>
<dbReference type="InterPro" id="IPR001697">
    <property type="entry name" value="Pyr_Knase"/>
</dbReference>
<dbReference type="UniPathway" id="UPA00109">
    <property type="reaction ID" value="UER00188"/>
</dbReference>
<dbReference type="InterPro" id="IPR018209">
    <property type="entry name" value="Pyrv_Knase_AS"/>
</dbReference>
<accession>A0A2K2U4B1</accession>
<dbReference type="SUPFAM" id="SSF50800">
    <property type="entry name" value="PK beta-barrel domain-like"/>
    <property type="match status" value="1"/>
</dbReference>
<dbReference type="RefSeq" id="WP_092198074.1">
    <property type="nucleotide sequence ID" value="NZ_PPEL01000044.1"/>
</dbReference>
<dbReference type="Gene3D" id="3.40.1380.20">
    <property type="entry name" value="Pyruvate kinase, C-terminal domain"/>
    <property type="match status" value="1"/>
</dbReference>
<comment type="subunit">
    <text evidence="5">Homotetramer.</text>
</comment>
<evidence type="ECO:0000256" key="11">
    <source>
        <dbReference type="ARBA" id="ARBA00022777"/>
    </source>
</evidence>
<proteinExistence type="inferred from homology"/>
<dbReference type="AlphaFoldDB" id="A0A2K2U4B1"/>
<dbReference type="Gene3D" id="2.40.33.10">
    <property type="entry name" value="PK beta-barrel domain-like"/>
    <property type="match status" value="1"/>
</dbReference>
<evidence type="ECO:0000313" key="21">
    <source>
        <dbReference type="EMBL" id="PNV65157.1"/>
    </source>
</evidence>
<feature type="domain" description="Pyruvate kinase C-terminal" evidence="19">
    <location>
        <begin position="361"/>
        <end position="461"/>
    </location>
</feature>
<evidence type="ECO:0000259" key="19">
    <source>
        <dbReference type="Pfam" id="PF02887"/>
    </source>
</evidence>
<dbReference type="InterPro" id="IPR015806">
    <property type="entry name" value="Pyrv_Knase_insert_dom_sf"/>
</dbReference>
<keyword evidence="22" id="KW-1185">Reference proteome</keyword>
<evidence type="ECO:0000256" key="2">
    <source>
        <dbReference type="ARBA" id="ARBA00001958"/>
    </source>
</evidence>
<evidence type="ECO:0000256" key="16">
    <source>
        <dbReference type="NCBIfam" id="TIGR01064"/>
    </source>
</evidence>
<evidence type="ECO:0000256" key="9">
    <source>
        <dbReference type="ARBA" id="ARBA00022723"/>
    </source>
</evidence>
<dbReference type="InterPro" id="IPR036918">
    <property type="entry name" value="Pyrv_Knase_C_sf"/>
</dbReference>
<dbReference type="NCBIfam" id="NF004978">
    <property type="entry name" value="PRK06354.1"/>
    <property type="match status" value="1"/>
</dbReference>
<evidence type="ECO:0000256" key="12">
    <source>
        <dbReference type="ARBA" id="ARBA00022840"/>
    </source>
</evidence>
<dbReference type="Gene3D" id="3.20.20.60">
    <property type="entry name" value="Phosphoenolpyruvate-binding domains"/>
    <property type="match status" value="1"/>
</dbReference>
<comment type="cofactor">
    <cofactor evidence="1">
        <name>Mg(2+)</name>
        <dbReference type="ChEBI" id="CHEBI:18420"/>
    </cofactor>
</comment>
<sequence length="494" mass="52746">MAKRTKIICTLGPATDDEGVLSRLLDAGMDVARLNFSHGTHAEHAERIARVRRACARAGSPCAILLDMRGPEIRTGKLAGGRPVALRAGDGIVLTEREVAGSADLVTQTCAGLSEHVRPGTQLLVDDGLIELAVEAVEGADIACRVVNDAVLGERKSVNVPGVTVPLPVMTDQDRADILFGIEQDVDFVAASFVRSAEAVREIRAFLRAHGGGHIGLIAKIETAEAVEDIEAIVEASDGVMVARGDLGVEVPSYRVPHIQKKIIRLCNERNTPVITATQMLDSMIRAPRPTRAEVADVANAVYDGTDCLMLSGETAAGAYPVEAVRIMARIAEESEPYLREEAAGLREASRMEGHGSVSVAVGMAAVRAAETLGARCIVAPTMSGRSARLMASFRPRQPIYAVTPTPRVMRSMQLYWGVTPLLGDVQGDTDYVIEQARRIVLERGLADVGDIGVFTVGDRDTSPNADQAAFAPTNIMYVVELHPEDIPDSDHGL</sequence>
<dbReference type="EC" id="2.7.1.40" evidence="6 16"/>
<dbReference type="GO" id="GO:0005524">
    <property type="term" value="F:ATP binding"/>
    <property type="evidence" value="ECO:0007669"/>
    <property type="project" value="UniProtKB-KW"/>
</dbReference>
<dbReference type="InterPro" id="IPR015813">
    <property type="entry name" value="Pyrv/PenolPyrv_kinase-like_dom"/>
</dbReference>
<gene>
    <name evidence="21" type="primary">pyk</name>
    <name evidence="21" type="ORF">C2L80_08090</name>
    <name evidence="20" type="ORF">K8V16_08915</name>
</gene>
<keyword evidence="11 17" id="KW-0418">Kinase</keyword>
<keyword evidence="12" id="KW-0067">ATP-binding</keyword>
<comment type="similarity">
    <text evidence="4 17">Belongs to the pyruvate kinase family.</text>
</comment>
<dbReference type="GO" id="GO:0030955">
    <property type="term" value="F:potassium ion binding"/>
    <property type="evidence" value="ECO:0007669"/>
    <property type="project" value="UniProtKB-UniRule"/>
</dbReference>
<dbReference type="InterPro" id="IPR040442">
    <property type="entry name" value="Pyrv_kinase-like_dom_sf"/>
</dbReference>
<keyword evidence="15 21" id="KW-0670">Pyruvate</keyword>
<evidence type="ECO:0000256" key="5">
    <source>
        <dbReference type="ARBA" id="ARBA00011881"/>
    </source>
</evidence>
<keyword evidence="10" id="KW-0547">Nucleotide-binding</keyword>
<keyword evidence="14 17" id="KW-0324">Glycolysis</keyword>
<evidence type="ECO:0000256" key="15">
    <source>
        <dbReference type="ARBA" id="ARBA00023317"/>
    </source>
</evidence>
<evidence type="ECO:0000256" key="17">
    <source>
        <dbReference type="RuleBase" id="RU000504"/>
    </source>
</evidence>
<name>A0A2K2U4B1_9ACTN</name>
<evidence type="ECO:0000313" key="22">
    <source>
        <dbReference type="Proteomes" id="UP000236488"/>
    </source>
</evidence>
<keyword evidence="13 17" id="KW-0460">Magnesium</keyword>
<dbReference type="NCBIfam" id="TIGR01064">
    <property type="entry name" value="pyruv_kin"/>
    <property type="match status" value="1"/>
</dbReference>
<evidence type="ECO:0000256" key="8">
    <source>
        <dbReference type="ARBA" id="ARBA00022679"/>
    </source>
</evidence>
<dbReference type="InterPro" id="IPR015795">
    <property type="entry name" value="Pyrv_Knase_C"/>
</dbReference>
<dbReference type="PANTHER" id="PTHR11817">
    <property type="entry name" value="PYRUVATE KINASE"/>
    <property type="match status" value="1"/>
</dbReference>
<organism evidence="21 22">
    <name type="scientific">Rubneribacter badeniensis</name>
    <dbReference type="NCBI Taxonomy" id="2070688"/>
    <lineage>
        <taxon>Bacteria</taxon>
        <taxon>Bacillati</taxon>
        <taxon>Actinomycetota</taxon>
        <taxon>Coriobacteriia</taxon>
        <taxon>Eggerthellales</taxon>
        <taxon>Eggerthellaceae</taxon>
        <taxon>Rubneribacter</taxon>
    </lineage>
</organism>
<dbReference type="EMBL" id="PPEL01000044">
    <property type="protein sequence ID" value="PNV65157.1"/>
    <property type="molecule type" value="Genomic_DNA"/>
</dbReference>
<dbReference type="PROSITE" id="PS00110">
    <property type="entry name" value="PYRUVATE_KINASE"/>
    <property type="match status" value="1"/>
</dbReference>
<dbReference type="FunFam" id="3.20.20.60:FF:000025">
    <property type="entry name" value="Pyruvate kinase"/>
    <property type="match status" value="1"/>
</dbReference>
<dbReference type="SUPFAM" id="SSF51621">
    <property type="entry name" value="Phosphoenolpyruvate/pyruvate domain"/>
    <property type="match status" value="1"/>
</dbReference>